<feature type="compositionally biased region" description="Polar residues" evidence="1">
    <location>
        <begin position="531"/>
        <end position="552"/>
    </location>
</feature>
<sequence length="1362" mass="140099">MAWNVLLPLHTVRCRRPIMAGLCLLMPATTLMYQMGSRHKPASPPAQMPARLGTKASSYSCARVYGLVGYGVAASASASASANLPSLSKTPPPSFMALGPPSAIAANYERDSQPIREGLQLTPTAALLACGTFQRLEHLPTRHPYKMRAKSSAVPVALALIGIVAAGPDPEKPRIYFPREITRHTYNSTSSTSQVLTTTESELPTSSDNALSTERLIDELFSELSSKTEAAPSDLLDNPTLTPAVPPTLADTPGGTGNLPPVAVPPTFVKSAAKSTSGSSSQENTKGLSSAKSDPGPAYSSGPSSHDGVQSPSSAKSEPGLTSKPEPSSSGSLEAPPSSAKTEPSPSSRPVSTRHNGLDLPSDTSIVIDINGIVTPTPTLNSGSREDHASSHPSASSQGAQQPPITDKKKLVEPNATDMGTKSSSTDLGGATPTSPANGTSSRPEEPPAASSSAKNGLVAPVGNLVTSLLPVSTASTTSSSHVDNSLGSSSVLSVPTSQARLSTSSDFDGSHPVPIPSNRDVFSRPGGTGAYTTPTSASSTEAGVSMSTKTAKMSAPTDIDNSHLVPIPSNHDVFSRPGGTGVYTSAAPASSTEVGVSASTKSAPIHSQTTSLPESAEASSSDGFGPSPTSRSESESDEASTAGILPVVTSKAGIVTSLTPVVNSLVPGPANSTAASTGSSPETTALSTGSLLEPTDLVTNPTVSSTVLVSPSVKPPNANLTTGLTSLVTSSAKDIAPETFISRNSSGYTSLETATQTTSDKLVPLLSSLLTPASTTLSAQPSSSLANNTSVAVLPTPTSQHPSHPPDISNATITNTTSSVAQVSATSPTSTETAVSTETTDSSALPTIAPVINSTSSMGSTRLSTPPALNATSTGTLESTTPYSGPATTEPLPTTSAANSTESKTSPYRFPPSSSLMHTASSSSSHSSHQPATTVTPVETSAHPSSIVESTEHKTSPSSTTVSQQPSSSQSPSEAPQPPPTSFPKYIAPSKPAASAPVGTRNITIALNNMVVNSGIDAISTYNIISRLLPSLISLGLASGSADKVVVFSLERCGGSAQSFNFLAHTSFPDNDGFVSQLQMNLGLANSPIYTTNATELGKVIKKNLAPGQSMTPTDTQAAMKLRDNLDKFHNITMEHCITRGTGKGAANGGSPGSGGDGQNGPNPGNQSEKEKLTTMGVAFGVVGAGVMYGAAMFIIARRYKRKKQTHRRSSSMSNSQDSSEMRYTGGASSALMGGALPSRDYFSYRPEGRDSHGSGMGNSGRTANISAPASSFSISLSSKTPTVSLFDDHLSSRPYYYYCFFFGYPWDGSIVKSRSDESVVDRHPVSHFLSPWLQHLTAAQPRPCILETGIRRSGYCLPET</sequence>
<feature type="region of interest" description="Disordered" evidence="1">
    <location>
        <begin position="188"/>
        <end position="210"/>
    </location>
</feature>
<feature type="compositionally biased region" description="Low complexity" evidence="1">
    <location>
        <begin position="188"/>
        <end position="207"/>
    </location>
</feature>
<feature type="compositionally biased region" description="Low complexity" evidence="1">
    <location>
        <begin position="820"/>
        <end position="844"/>
    </location>
</feature>
<feature type="region of interest" description="Disordered" evidence="1">
    <location>
        <begin position="671"/>
        <end position="692"/>
    </location>
</feature>
<feature type="compositionally biased region" description="Basic residues" evidence="1">
    <location>
        <begin position="1202"/>
        <end position="1211"/>
    </location>
</feature>
<proteinExistence type="predicted"/>
<feature type="compositionally biased region" description="Low complexity" evidence="1">
    <location>
        <begin position="473"/>
        <end position="483"/>
    </location>
</feature>
<feature type="compositionally biased region" description="Low complexity" evidence="1">
    <location>
        <begin position="914"/>
        <end position="930"/>
    </location>
</feature>
<feature type="region of interest" description="Disordered" evidence="1">
    <location>
        <begin position="1202"/>
        <end position="1264"/>
    </location>
</feature>
<feature type="compositionally biased region" description="Polar residues" evidence="1">
    <location>
        <begin position="341"/>
        <end position="355"/>
    </location>
</feature>
<feature type="compositionally biased region" description="Low complexity" evidence="1">
    <location>
        <begin position="1227"/>
        <end position="1238"/>
    </location>
</feature>
<feature type="non-terminal residue" evidence="3">
    <location>
        <position position="1362"/>
    </location>
</feature>
<reference evidence="3 4" key="1">
    <citation type="journal article" date="2015" name="BMC Genomics">
        <title>Insights from the genome of Ophiocordyceps polyrhachis-furcata to pathogenicity and host specificity in insect fungi.</title>
        <authorList>
            <person name="Wichadakul D."/>
            <person name="Kobmoo N."/>
            <person name="Ingsriswang S."/>
            <person name="Tangphatsornruang S."/>
            <person name="Chantasingh D."/>
            <person name="Luangsa-ard J.J."/>
            <person name="Eurwilaichitr L."/>
        </authorList>
    </citation>
    <scope>NUCLEOTIDE SEQUENCE [LARGE SCALE GENOMIC DNA]</scope>
    <source>
        <strain evidence="3 4">BCC 54312</strain>
    </source>
</reference>
<feature type="compositionally biased region" description="Polar residues" evidence="1">
    <location>
        <begin position="301"/>
        <end position="316"/>
    </location>
</feature>
<dbReference type="STRING" id="1330021.A0A367L5H2"/>
<feature type="compositionally biased region" description="Polar residues" evidence="1">
    <location>
        <begin position="484"/>
        <end position="508"/>
    </location>
</feature>
<feature type="compositionally biased region" description="Polar residues" evidence="1">
    <location>
        <begin position="931"/>
        <end position="950"/>
    </location>
</feature>
<feature type="compositionally biased region" description="Low complexity" evidence="1">
    <location>
        <begin position="325"/>
        <end position="340"/>
    </location>
</feature>
<feature type="compositionally biased region" description="Polar residues" evidence="1">
    <location>
        <begin position="418"/>
        <end position="440"/>
    </location>
</feature>
<feature type="compositionally biased region" description="Polar residues" evidence="1">
    <location>
        <begin position="374"/>
        <end position="383"/>
    </location>
</feature>
<feature type="region of interest" description="Disordered" evidence="1">
    <location>
        <begin position="228"/>
        <end position="457"/>
    </location>
</feature>
<feature type="compositionally biased region" description="Polar residues" evidence="1">
    <location>
        <begin position="871"/>
        <end position="907"/>
    </location>
</feature>
<feature type="compositionally biased region" description="Polar residues" evidence="1">
    <location>
        <begin position="853"/>
        <end position="865"/>
    </location>
</feature>
<evidence type="ECO:0000313" key="3">
    <source>
        <dbReference type="EMBL" id="RCI09472.1"/>
    </source>
</evidence>
<dbReference type="OrthoDB" id="3366093at2759"/>
<comment type="caution">
    <text evidence="3">The sequence shown here is derived from an EMBL/GenBank/DDBJ whole genome shotgun (WGS) entry which is preliminary data.</text>
</comment>
<keyword evidence="4" id="KW-1185">Reference proteome</keyword>
<evidence type="ECO:0000256" key="2">
    <source>
        <dbReference type="SAM" id="Phobius"/>
    </source>
</evidence>
<keyword evidence="2" id="KW-0472">Membrane</keyword>
<keyword evidence="2" id="KW-0812">Transmembrane</keyword>
<dbReference type="Proteomes" id="UP000253664">
    <property type="component" value="Unassembled WGS sequence"/>
</dbReference>
<feature type="region of interest" description="Disordered" evidence="1">
    <location>
        <begin position="1141"/>
        <end position="1171"/>
    </location>
</feature>
<evidence type="ECO:0000313" key="4">
    <source>
        <dbReference type="Proteomes" id="UP000253664"/>
    </source>
</evidence>
<feature type="transmembrane region" description="Helical" evidence="2">
    <location>
        <begin position="1177"/>
        <end position="1198"/>
    </location>
</feature>
<feature type="region of interest" description="Disordered" evidence="1">
    <location>
        <begin position="820"/>
        <end position="992"/>
    </location>
</feature>
<feature type="compositionally biased region" description="Low complexity" evidence="1">
    <location>
        <begin position="270"/>
        <end position="281"/>
    </location>
</feature>
<feature type="compositionally biased region" description="Low complexity" evidence="1">
    <location>
        <begin position="957"/>
        <end position="975"/>
    </location>
</feature>
<accession>A0A367L5H2</accession>
<dbReference type="EMBL" id="LKCN02000015">
    <property type="protein sequence ID" value="RCI09472.1"/>
    <property type="molecule type" value="Genomic_DNA"/>
</dbReference>
<organism evidence="3 4">
    <name type="scientific">Ophiocordyceps polyrhachis-furcata BCC 54312</name>
    <dbReference type="NCBI Taxonomy" id="1330021"/>
    <lineage>
        <taxon>Eukaryota</taxon>
        <taxon>Fungi</taxon>
        <taxon>Dikarya</taxon>
        <taxon>Ascomycota</taxon>
        <taxon>Pezizomycotina</taxon>
        <taxon>Sordariomycetes</taxon>
        <taxon>Hypocreomycetidae</taxon>
        <taxon>Hypocreales</taxon>
        <taxon>Ophiocordycipitaceae</taxon>
        <taxon>Ophiocordyceps</taxon>
    </lineage>
</organism>
<gene>
    <name evidence="3" type="ORF">L249_3651</name>
</gene>
<protein>
    <submittedName>
        <fullName evidence="3">Uncharacterized protein</fullName>
    </submittedName>
</protein>
<feature type="compositionally biased region" description="Polar residues" evidence="1">
    <location>
        <begin position="282"/>
        <end position="292"/>
    </location>
</feature>
<feature type="compositionally biased region" description="Low complexity" evidence="1">
    <location>
        <begin position="239"/>
        <end position="253"/>
    </location>
</feature>
<keyword evidence="2" id="KW-1133">Transmembrane helix</keyword>
<feature type="compositionally biased region" description="Gly residues" evidence="1">
    <location>
        <begin position="1143"/>
        <end position="1160"/>
    </location>
</feature>
<feature type="compositionally biased region" description="Polar residues" evidence="1">
    <location>
        <begin position="671"/>
        <end position="691"/>
    </location>
</feature>
<evidence type="ECO:0000256" key="1">
    <source>
        <dbReference type="SAM" id="MobiDB-lite"/>
    </source>
</evidence>
<feature type="compositionally biased region" description="Polar residues" evidence="1">
    <location>
        <begin position="588"/>
        <end position="632"/>
    </location>
</feature>
<feature type="region of interest" description="Disordered" evidence="1">
    <location>
        <begin position="473"/>
        <end position="645"/>
    </location>
</feature>
<name>A0A367L5H2_9HYPO</name>
<feature type="compositionally biased region" description="Polar residues" evidence="1">
    <location>
        <begin position="391"/>
        <end position="404"/>
    </location>
</feature>